<dbReference type="Proteomes" id="UP000444174">
    <property type="component" value="Unassembled WGS sequence"/>
</dbReference>
<keyword evidence="4" id="KW-1185">Reference proteome</keyword>
<accession>A0A843YAY2</accession>
<dbReference type="EMBL" id="WIBF01000004">
    <property type="protein sequence ID" value="MQQ08470.1"/>
    <property type="molecule type" value="Genomic_DNA"/>
</dbReference>
<dbReference type="AlphaFoldDB" id="A0A843YAY2"/>
<evidence type="ECO:0000256" key="1">
    <source>
        <dbReference type="ARBA" id="ARBA00022723"/>
    </source>
</evidence>
<dbReference type="GO" id="GO:0003824">
    <property type="term" value="F:catalytic activity"/>
    <property type="evidence" value="ECO:0007669"/>
    <property type="project" value="InterPro"/>
</dbReference>
<evidence type="ECO:0000259" key="2">
    <source>
        <dbReference type="Pfam" id="PF01557"/>
    </source>
</evidence>
<evidence type="ECO:0000313" key="3">
    <source>
        <dbReference type="EMBL" id="MQQ08470.1"/>
    </source>
</evidence>
<gene>
    <name evidence="3" type="ORF">GFB49_08415</name>
</gene>
<proteinExistence type="predicted"/>
<comment type="caution">
    <text evidence="3">The sequence shown here is derived from an EMBL/GenBank/DDBJ whole genome shotgun (WGS) entry which is preliminary data.</text>
</comment>
<name>A0A843YAY2_9RHOB</name>
<dbReference type="SUPFAM" id="SSF56529">
    <property type="entry name" value="FAH"/>
    <property type="match status" value="1"/>
</dbReference>
<dbReference type="Gene3D" id="3.90.850.10">
    <property type="entry name" value="Fumarylacetoacetase-like, C-terminal domain"/>
    <property type="match status" value="1"/>
</dbReference>
<dbReference type="InterPro" id="IPR011234">
    <property type="entry name" value="Fumarylacetoacetase-like_C"/>
</dbReference>
<sequence length="407" mass="44957">MRILILLTAAGIGLATGLFLLHPEDPDRRNAFMHETAPLKMGVLPPEDGVTLALIDKGPASAPHVLLVTDVTPQSITGLDLTAQGLTSEVEFFQVIEQIGLDRLRTLASVPSTGETSFPLVSHPYTDLLPAAGTASRHIASGTNFPEHQEETQAQSVFNFPKFGAATPPVTTVSVTEHELLDYEVEICARFDRDIKSVEDFDQARKGFFLCGDFSDRAALMRLIDPDNLDSGKGFSDAKSGPDHFPSGGVFVVPRDWRRFVETERLTTSVNGEPRQDTRAGDMILSFRDLVEKILADTTEARFLYQSRYWHLVEDARIAQGQVLMSGTAEGVIFMPPSLRQILRGSFRYVIDGHVLKGRTPYQAVVETFLNEERKSYRFLQPGDRVSHRSSHMGMISALVVQATIGE</sequence>
<dbReference type="Pfam" id="PF01557">
    <property type="entry name" value="FAA_hydrolase"/>
    <property type="match status" value="1"/>
</dbReference>
<organism evidence="3 4">
    <name type="scientific">Tritonibacter litoralis</name>
    <dbReference type="NCBI Taxonomy" id="2662264"/>
    <lineage>
        <taxon>Bacteria</taxon>
        <taxon>Pseudomonadati</taxon>
        <taxon>Pseudomonadota</taxon>
        <taxon>Alphaproteobacteria</taxon>
        <taxon>Rhodobacterales</taxon>
        <taxon>Paracoccaceae</taxon>
        <taxon>Tritonibacter</taxon>
    </lineage>
</organism>
<dbReference type="GO" id="GO:0046872">
    <property type="term" value="F:metal ion binding"/>
    <property type="evidence" value="ECO:0007669"/>
    <property type="project" value="UniProtKB-KW"/>
</dbReference>
<evidence type="ECO:0000313" key="4">
    <source>
        <dbReference type="Proteomes" id="UP000444174"/>
    </source>
</evidence>
<dbReference type="RefSeq" id="WP_153215420.1">
    <property type="nucleotide sequence ID" value="NZ_WIBF01000004.1"/>
</dbReference>
<dbReference type="InterPro" id="IPR036663">
    <property type="entry name" value="Fumarylacetoacetase_C_sf"/>
</dbReference>
<reference evidence="3 4" key="1">
    <citation type="submission" date="2019-10" db="EMBL/GenBank/DDBJ databases">
        <title>Epibacterium sp. nov., isolated from seawater.</title>
        <authorList>
            <person name="Zhang X."/>
            <person name="Li N."/>
        </authorList>
    </citation>
    <scope>NUCLEOTIDE SEQUENCE [LARGE SCALE GENOMIC DNA]</scope>
    <source>
        <strain evidence="3 4">SM1979</strain>
    </source>
</reference>
<feature type="domain" description="Fumarylacetoacetase-like C-terminal" evidence="2">
    <location>
        <begin position="138"/>
        <end position="397"/>
    </location>
</feature>
<keyword evidence="1" id="KW-0479">Metal-binding</keyword>
<protein>
    <submittedName>
        <fullName evidence="3">2-keto-4-pentenoate hydratase</fullName>
    </submittedName>
</protein>
<dbReference type="PANTHER" id="PTHR11820">
    <property type="entry name" value="ACYLPYRUVASE"/>
    <property type="match status" value="1"/>
</dbReference>